<dbReference type="InterPro" id="IPR002510">
    <property type="entry name" value="Metalloprtase-TldD/E_N"/>
</dbReference>
<dbReference type="RefSeq" id="WP_160181303.1">
    <property type="nucleotide sequence ID" value="NZ_CP047656.1"/>
</dbReference>
<dbReference type="InterPro" id="IPR036059">
    <property type="entry name" value="TldD/PmbA_sf"/>
</dbReference>
<dbReference type="Pfam" id="PF01523">
    <property type="entry name" value="PmbA_TldD_1st"/>
    <property type="match status" value="1"/>
</dbReference>
<organism evidence="5 6">
    <name type="scientific">Paraglaciecola mesophila</name>
    <dbReference type="NCBI Taxonomy" id="197222"/>
    <lineage>
        <taxon>Bacteria</taxon>
        <taxon>Pseudomonadati</taxon>
        <taxon>Pseudomonadota</taxon>
        <taxon>Gammaproteobacteria</taxon>
        <taxon>Alteromonadales</taxon>
        <taxon>Alteromonadaceae</taxon>
        <taxon>Paraglaciecola</taxon>
    </lineage>
</organism>
<protein>
    <recommendedName>
        <fullName evidence="7">Peptidase C69</fullName>
    </recommendedName>
</protein>
<evidence type="ECO:0000313" key="6">
    <source>
        <dbReference type="Proteomes" id="UP000464524"/>
    </source>
</evidence>
<dbReference type="InterPro" id="IPR045569">
    <property type="entry name" value="Metalloprtase-TldD/E_C"/>
</dbReference>
<name>A0A857JM85_9ALTE</name>
<dbReference type="OrthoDB" id="9763230at2"/>
<dbReference type="SUPFAM" id="SSF111283">
    <property type="entry name" value="Putative modulator of DNA gyrase, PmbA/TldD"/>
    <property type="match status" value="1"/>
</dbReference>
<accession>A0A857JM85</accession>
<dbReference type="PANTHER" id="PTHR43666">
    <property type="entry name" value="TLDD PROTEIN"/>
    <property type="match status" value="1"/>
</dbReference>
<dbReference type="InterPro" id="IPR035068">
    <property type="entry name" value="TldD/PmbA_N"/>
</dbReference>
<dbReference type="Pfam" id="PF19290">
    <property type="entry name" value="PmbA_TldD_2nd"/>
    <property type="match status" value="1"/>
</dbReference>
<feature type="domain" description="Metalloprotease TldD/E N-terminal" evidence="2">
    <location>
        <begin position="28"/>
        <end position="89"/>
    </location>
</feature>
<comment type="similarity">
    <text evidence="1">Belongs to the peptidase U62 family.</text>
</comment>
<feature type="domain" description="Metalloprotease TldD/E C-terminal" evidence="3">
    <location>
        <begin position="222"/>
        <end position="441"/>
    </location>
</feature>
<proteinExistence type="inferred from homology"/>
<keyword evidence="6" id="KW-1185">Reference proteome</keyword>
<dbReference type="PANTHER" id="PTHR43666:SF1">
    <property type="entry name" value="CONSERVED PROTEIN"/>
    <property type="match status" value="1"/>
</dbReference>
<feature type="domain" description="Metalloprotease TldD/E central" evidence="4">
    <location>
        <begin position="142"/>
        <end position="199"/>
    </location>
</feature>
<dbReference type="KEGG" id="pmes:FX988_03448"/>
<sequence length="447" mass="49572">MTIITEQHAKKLLSKVLTFSKADECECNLESKVGGNIRYARNTVSTSGQESDLILIVQSTFGKRTGTATINEFDDASLEKVVRRSEELAKLAPENEEFMPVFGKQKYAKANTYFESTADVTPEDRAQAAFDSIEPSKKNKLIAAGFLEDAVEMSAIMNSKGLFAYNTATQVDFSVTIRTEDGKGSGWASGDYSDVKLLDTAKLSSIAIQKSKGSADAKEMEPGKYTVILEPAASVGLIQNMMRAFDQRSADEGRSFLSNKVAKGSKGENAPKNKLGQKMFDERVHIHSDPQHAIAPSAPFAGNGYPLNKIDWIKDGTIKNMPNSPYWAKHTKSDYIPANRNFIMDGGDQSLEDMLKNTRRGVLVTRLWYIRGLDPQTLLYTGLTRDGTFYIENGKIKYPIKNFRFNESPIIMLNNIEALGEPQRIEGCMIPPMKIRDFTFSSLSDAV</sequence>
<dbReference type="Proteomes" id="UP000464524">
    <property type="component" value="Chromosome"/>
</dbReference>
<evidence type="ECO:0000259" key="4">
    <source>
        <dbReference type="Pfam" id="PF19290"/>
    </source>
</evidence>
<evidence type="ECO:0000256" key="1">
    <source>
        <dbReference type="ARBA" id="ARBA00005836"/>
    </source>
</evidence>
<evidence type="ECO:0000313" key="5">
    <source>
        <dbReference type="EMBL" id="QHJ13189.1"/>
    </source>
</evidence>
<evidence type="ECO:0000259" key="3">
    <source>
        <dbReference type="Pfam" id="PF19289"/>
    </source>
</evidence>
<dbReference type="GO" id="GO:0008237">
    <property type="term" value="F:metallopeptidase activity"/>
    <property type="evidence" value="ECO:0007669"/>
    <property type="project" value="InterPro"/>
</dbReference>
<dbReference type="AlphaFoldDB" id="A0A857JM85"/>
<reference evidence="5 6" key="1">
    <citation type="submission" date="2019-12" db="EMBL/GenBank/DDBJ databases">
        <title>Genome sequencing and assembly of endphytes of Porphyra tenera.</title>
        <authorList>
            <person name="Park J.M."/>
            <person name="Shin R."/>
            <person name="Jo S.H."/>
        </authorList>
    </citation>
    <scope>NUCLEOTIDE SEQUENCE [LARGE SCALE GENOMIC DNA]</scope>
    <source>
        <strain evidence="5 6">GPM4</strain>
    </source>
</reference>
<dbReference type="InterPro" id="IPR045570">
    <property type="entry name" value="Metalloprtase-TldD/E_cen_dom"/>
</dbReference>
<evidence type="ECO:0008006" key="7">
    <source>
        <dbReference type="Google" id="ProtNLM"/>
    </source>
</evidence>
<gene>
    <name evidence="5" type="ORF">FX988_03448</name>
</gene>
<dbReference type="GO" id="GO:0006508">
    <property type="term" value="P:proteolysis"/>
    <property type="evidence" value="ECO:0007669"/>
    <property type="project" value="InterPro"/>
</dbReference>
<evidence type="ECO:0000259" key="2">
    <source>
        <dbReference type="Pfam" id="PF01523"/>
    </source>
</evidence>
<dbReference type="Pfam" id="PF19289">
    <property type="entry name" value="PmbA_TldD_3rd"/>
    <property type="match status" value="1"/>
</dbReference>
<dbReference type="EMBL" id="CP047656">
    <property type="protein sequence ID" value="QHJ13189.1"/>
    <property type="molecule type" value="Genomic_DNA"/>
</dbReference>
<dbReference type="Gene3D" id="3.30.2290.10">
    <property type="entry name" value="PmbA/TldD superfamily"/>
    <property type="match status" value="1"/>
</dbReference>